<comment type="caution">
    <text evidence="4">The sequence shown here is derived from an EMBL/GenBank/DDBJ whole genome shotgun (WGS) entry which is preliminary data.</text>
</comment>
<keyword evidence="3" id="KW-0472">Membrane</keyword>
<protein>
    <submittedName>
        <fullName evidence="4">Uncharacterized protein</fullName>
    </submittedName>
</protein>
<keyword evidence="1" id="KW-0175">Coiled coil</keyword>
<dbReference type="OrthoDB" id="308078at2759"/>
<gene>
    <name evidence="4" type="ORF">POCTA_138.1.T0230282</name>
</gene>
<feature type="transmembrane region" description="Helical" evidence="3">
    <location>
        <begin position="286"/>
        <end position="308"/>
    </location>
</feature>
<evidence type="ECO:0000256" key="3">
    <source>
        <dbReference type="SAM" id="Phobius"/>
    </source>
</evidence>
<accession>A0A8S1TEV0</accession>
<feature type="compositionally biased region" description="Low complexity" evidence="2">
    <location>
        <begin position="163"/>
        <end position="179"/>
    </location>
</feature>
<dbReference type="AlphaFoldDB" id="A0A8S1TEV0"/>
<dbReference type="OMA" id="ECFKIDN"/>
<name>A0A8S1TEV0_PAROT</name>
<feature type="region of interest" description="Disordered" evidence="2">
    <location>
        <begin position="206"/>
        <end position="228"/>
    </location>
</feature>
<evidence type="ECO:0000256" key="2">
    <source>
        <dbReference type="SAM" id="MobiDB-lite"/>
    </source>
</evidence>
<keyword evidence="5" id="KW-1185">Reference proteome</keyword>
<proteinExistence type="predicted"/>
<feature type="coiled-coil region" evidence="1">
    <location>
        <begin position="244"/>
        <end position="285"/>
    </location>
</feature>
<reference evidence="4" key="1">
    <citation type="submission" date="2021-01" db="EMBL/GenBank/DDBJ databases">
        <authorList>
            <consortium name="Genoscope - CEA"/>
            <person name="William W."/>
        </authorList>
    </citation>
    <scope>NUCLEOTIDE SEQUENCE</scope>
</reference>
<evidence type="ECO:0000313" key="4">
    <source>
        <dbReference type="EMBL" id="CAD8150337.1"/>
    </source>
</evidence>
<keyword evidence="3" id="KW-1133">Transmembrane helix</keyword>
<dbReference type="Proteomes" id="UP000683925">
    <property type="component" value="Unassembled WGS sequence"/>
</dbReference>
<evidence type="ECO:0000256" key="1">
    <source>
        <dbReference type="SAM" id="Coils"/>
    </source>
</evidence>
<organism evidence="4 5">
    <name type="scientific">Paramecium octaurelia</name>
    <dbReference type="NCBI Taxonomy" id="43137"/>
    <lineage>
        <taxon>Eukaryota</taxon>
        <taxon>Sar</taxon>
        <taxon>Alveolata</taxon>
        <taxon>Ciliophora</taxon>
        <taxon>Intramacronucleata</taxon>
        <taxon>Oligohymenophorea</taxon>
        <taxon>Peniculida</taxon>
        <taxon>Parameciidae</taxon>
        <taxon>Paramecium</taxon>
    </lineage>
</organism>
<keyword evidence="3" id="KW-0812">Transmembrane</keyword>
<sequence>MISIQQGDRLECFKIDNHFIGTLTLLNNYPSHHCGFKIRTNNTQDIQVLPYIGSFKGQNCKITVKCVKFQRNAKLQILIADINDQNFNKTDPKSLAQYFEANSNNPKVEKIKIEIVTIDQNLLIKQSSIINQSASQFRYYEDQMYVKEEVTYEQTGHLMRTGQGQQQQQLIQDASQQSSGVLEDDQRQFITQPTFQIQYQTFSKQSSGSQNNILNGQNQKQQTHSYQPQKQNGFKYEIDEDPQIKLLNSRILQLQNELEKSEAEKKSLEQQKHSLLNNYQEKDSQIFVSIQHVFFSAIFCFLLGYVTAS</sequence>
<dbReference type="EMBL" id="CAJJDP010000023">
    <property type="protein sequence ID" value="CAD8150337.1"/>
    <property type="molecule type" value="Genomic_DNA"/>
</dbReference>
<feature type="region of interest" description="Disordered" evidence="2">
    <location>
        <begin position="159"/>
        <end position="183"/>
    </location>
</feature>
<evidence type="ECO:0000313" key="5">
    <source>
        <dbReference type="Proteomes" id="UP000683925"/>
    </source>
</evidence>